<dbReference type="STRING" id="763407.A0A167JHR9"/>
<dbReference type="EMBL" id="KV441006">
    <property type="protein sequence ID" value="OAD65999.1"/>
    <property type="molecule type" value="Genomic_DNA"/>
</dbReference>
<dbReference type="PANTHER" id="PTHR13097">
    <property type="entry name" value="TRANSCRIPTION INITIATION FACTOR IIE, ALPHA SUBUNIT"/>
    <property type="match status" value="1"/>
</dbReference>
<feature type="compositionally biased region" description="Acidic residues" evidence="4">
    <location>
        <begin position="285"/>
        <end position="297"/>
    </location>
</feature>
<dbReference type="Pfam" id="PF02002">
    <property type="entry name" value="TFIIE_alpha"/>
    <property type="match status" value="1"/>
</dbReference>
<dbReference type="Gene3D" id="3.30.40.10">
    <property type="entry name" value="Zinc/RING finger domain, C3HC4 (zinc finger)"/>
    <property type="match status" value="1"/>
</dbReference>
<evidence type="ECO:0000256" key="2">
    <source>
        <dbReference type="ARBA" id="ARBA00023015"/>
    </source>
</evidence>
<dbReference type="InterPro" id="IPR039997">
    <property type="entry name" value="TFE"/>
</dbReference>
<dbReference type="GeneID" id="28999767"/>
<dbReference type="OrthoDB" id="361102at2759"/>
<dbReference type="VEuPathDB" id="FungiDB:PHYBLDRAFT_183952"/>
<dbReference type="GO" id="GO:0005673">
    <property type="term" value="C:transcription factor TFIIE complex"/>
    <property type="evidence" value="ECO:0007669"/>
    <property type="project" value="TreeGrafter"/>
</dbReference>
<evidence type="ECO:0000313" key="6">
    <source>
        <dbReference type="EMBL" id="OAD65999.1"/>
    </source>
</evidence>
<evidence type="ECO:0000256" key="1">
    <source>
        <dbReference type="ARBA" id="ARBA00008947"/>
    </source>
</evidence>
<dbReference type="AlphaFoldDB" id="A0A167JHR9"/>
<dbReference type="PROSITE" id="PS51344">
    <property type="entry name" value="HTH_TFE_IIE"/>
    <property type="match status" value="1"/>
</dbReference>
<evidence type="ECO:0000313" key="7">
    <source>
        <dbReference type="Proteomes" id="UP000077315"/>
    </source>
</evidence>
<sequence length="430" mass="49308">MDVLKGLVARVARAFYDPKYIVILDELNNAPPNTNGVREEDLVMTLKMTPRDIHRICGKLKEDRLLKMATRMEARKQDQRPVPKTYYYLDYKEFVDVVKWKMYKMQTTVRDNLRTESENKGYICSNCEKQFSTLEVLSLVNPSDGLFHCEACDFVLGENDNAENVKGSQQVLTRLQEQSQPIIHLLKQTDSLVIPSSYIFKPSAVGVRSSGGSKDEYELAVAQDTGAGQGDIIVDLQMDNESARRQKLQEAEEKRQQNALPVWHQRSTVSDVLLGTGDRSHEAPVENEDEETFEEAGTEEFDAVRHDYYEKYYESLSHAIPSESTANDNEWNIDGHEEEDDEFETVMNGNNANGRQNNNYNMDLDADDSYRGRYDSEGVEEIGEGFEEIPLVSVNGKMVPLNEVMEDDQRNMTTEEYKAYYEAWQSWQNS</sequence>
<dbReference type="SUPFAM" id="SSF57783">
    <property type="entry name" value="Zinc beta-ribbon"/>
    <property type="match status" value="1"/>
</dbReference>
<dbReference type="PANTHER" id="PTHR13097:SF7">
    <property type="entry name" value="GENERAL TRANSCRIPTION FACTOR IIE SUBUNIT 1"/>
    <property type="match status" value="1"/>
</dbReference>
<proteinExistence type="inferred from homology"/>
<dbReference type="InterPro" id="IPR013083">
    <property type="entry name" value="Znf_RING/FYVE/PHD"/>
</dbReference>
<accession>A0A167JHR9</accession>
<reference evidence="7" key="1">
    <citation type="submission" date="2015-06" db="EMBL/GenBank/DDBJ databases">
        <title>Expansion of signal transduction pathways in fungi by whole-genome duplication.</title>
        <authorList>
            <consortium name="DOE Joint Genome Institute"/>
            <person name="Corrochano L.M."/>
            <person name="Kuo A."/>
            <person name="Marcet-Houben M."/>
            <person name="Polaino S."/>
            <person name="Salamov A."/>
            <person name="Villalobos J.M."/>
            <person name="Alvarez M.I."/>
            <person name="Avalos J."/>
            <person name="Benito E.P."/>
            <person name="Benoit I."/>
            <person name="Burger G."/>
            <person name="Camino L.P."/>
            <person name="Canovas D."/>
            <person name="Cerda-Olmedo E."/>
            <person name="Cheng J.-F."/>
            <person name="Dominguez A."/>
            <person name="Elias M."/>
            <person name="Eslava A.P."/>
            <person name="Glaser F."/>
            <person name="Grimwood J."/>
            <person name="Gutierrez G."/>
            <person name="Heitman J."/>
            <person name="Henrissat B."/>
            <person name="Iturriaga E.A."/>
            <person name="Lang B.F."/>
            <person name="Lavin J.L."/>
            <person name="Lee S."/>
            <person name="Li W."/>
            <person name="Lindquist E."/>
            <person name="Lopez-Garcia S."/>
            <person name="Luque E.M."/>
            <person name="Marcos A.T."/>
            <person name="Martin J."/>
            <person name="McCluskey K."/>
            <person name="Medina H.R."/>
            <person name="Miralles-Duran A."/>
            <person name="Miyazaki A."/>
            <person name="Munoz-Torres E."/>
            <person name="Oguiza J.A."/>
            <person name="Ohm R."/>
            <person name="Olmedo M."/>
            <person name="Orejas M."/>
            <person name="Ortiz-Castellanos L."/>
            <person name="Pisabarro A.G."/>
            <person name="Rodriguez-Romero J."/>
            <person name="Ruiz-Herrera J."/>
            <person name="Ruiz-Vazquez R."/>
            <person name="Sanz C."/>
            <person name="Schackwitz W."/>
            <person name="Schmutz J."/>
            <person name="Shahriari M."/>
            <person name="Shelest E."/>
            <person name="Silva-Franco F."/>
            <person name="Soanes D."/>
            <person name="Syed K."/>
            <person name="Tagua V.G."/>
            <person name="Talbot N.J."/>
            <person name="Thon M."/>
            <person name="De vries R.P."/>
            <person name="Wiebenga A."/>
            <person name="Yadav J.S."/>
            <person name="Braun E.L."/>
            <person name="Baker S."/>
            <person name="Garre V."/>
            <person name="Horwitz B."/>
            <person name="Torres-Martinez S."/>
            <person name="Idnurm A."/>
            <person name="Herrera-Estrella A."/>
            <person name="Gabaldon T."/>
            <person name="Grigoriev I.V."/>
        </authorList>
    </citation>
    <scope>NUCLEOTIDE SEQUENCE [LARGE SCALE GENOMIC DNA]</scope>
    <source>
        <strain evidence="7">NRRL 1555(-)</strain>
    </source>
</reference>
<comment type="similarity">
    <text evidence="1">Belongs to the TFIIE alpha subunit family.</text>
</comment>
<keyword evidence="2" id="KW-0805">Transcription regulation</keyword>
<protein>
    <recommendedName>
        <fullName evidence="5">HTH TFE/IIEalpha-type domain-containing protein</fullName>
    </recommendedName>
</protein>
<dbReference type="RefSeq" id="XP_018284039.1">
    <property type="nucleotide sequence ID" value="XM_018438861.1"/>
</dbReference>
<evidence type="ECO:0000256" key="3">
    <source>
        <dbReference type="ARBA" id="ARBA00023163"/>
    </source>
</evidence>
<name>A0A167JHR9_PHYB8</name>
<gene>
    <name evidence="6" type="ORF">PHYBLDRAFT_183952</name>
</gene>
<dbReference type="Proteomes" id="UP000077315">
    <property type="component" value="Unassembled WGS sequence"/>
</dbReference>
<dbReference type="InParanoid" id="A0A167JHR9"/>
<keyword evidence="3" id="KW-0804">Transcription</keyword>
<feature type="region of interest" description="Disordered" evidence="4">
    <location>
        <begin position="277"/>
        <end position="297"/>
    </location>
</feature>
<organism evidence="6 7">
    <name type="scientific">Phycomyces blakesleeanus (strain ATCC 8743b / DSM 1359 / FGSC 10004 / NBRC 33097 / NRRL 1555)</name>
    <dbReference type="NCBI Taxonomy" id="763407"/>
    <lineage>
        <taxon>Eukaryota</taxon>
        <taxon>Fungi</taxon>
        <taxon>Fungi incertae sedis</taxon>
        <taxon>Mucoromycota</taxon>
        <taxon>Mucoromycotina</taxon>
        <taxon>Mucoromycetes</taxon>
        <taxon>Mucorales</taxon>
        <taxon>Phycomycetaceae</taxon>
        <taxon>Phycomyces</taxon>
    </lineage>
</organism>
<feature type="domain" description="HTH TFE/IIEalpha-type" evidence="5">
    <location>
        <begin position="4"/>
        <end position="99"/>
    </location>
</feature>
<dbReference type="InterPro" id="IPR024550">
    <property type="entry name" value="TFIIEa/SarR/Rpc3_HTH_dom"/>
</dbReference>
<keyword evidence="7" id="KW-1185">Reference proteome</keyword>
<dbReference type="FunCoup" id="A0A167JHR9">
    <property type="interactions" value="370"/>
</dbReference>
<evidence type="ECO:0000259" key="5">
    <source>
        <dbReference type="PROSITE" id="PS51344"/>
    </source>
</evidence>
<dbReference type="GO" id="GO:0006367">
    <property type="term" value="P:transcription initiation at RNA polymerase II promoter"/>
    <property type="evidence" value="ECO:0007669"/>
    <property type="project" value="InterPro"/>
</dbReference>
<evidence type="ECO:0000256" key="4">
    <source>
        <dbReference type="SAM" id="MobiDB-lite"/>
    </source>
</evidence>
<dbReference type="InterPro" id="IPR002853">
    <property type="entry name" value="TFIIE_asu"/>
</dbReference>
<dbReference type="SMART" id="SM00531">
    <property type="entry name" value="TFIIE"/>
    <property type="match status" value="1"/>
</dbReference>
<dbReference type="InterPro" id="IPR017919">
    <property type="entry name" value="TFIIE/TFIIEa_HTH"/>
</dbReference>